<keyword evidence="9" id="KW-0833">Ubl conjugation pathway</keyword>
<feature type="domain" description="Pex N-terminal" evidence="17">
    <location>
        <begin position="82"/>
        <end position="271"/>
    </location>
</feature>
<dbReference type="Pfam" id="PF04757">
    <property type="entry name" value="Pex2_Pex12"/>
    <property type="match status" value="1"/>
</dbReference>
<dbReference type="GeneID" id="36289429"/>
<keyword evidence="11" id="KW-0653">Protein transport</keyword>
<dbReference type="Proteomes" id="UP000077154">
    <property type="component" value="Unassembled WGS sequence"/>
</dbReference>
<keyword evidence="10" id="KW-0862">Zinc</keyword>
<evidence type="ECO:0000256" key="10">
    <source>
        <dbReference type="ARBA" id="ARBA00022833"/>
    </source>
</evidence>
<evidence type="ECO:0000256" key="16">
    <source>
        <dbReference type="SAM" id="Phobius"/>
    </source>
</evidence>
<evidence type="ECO:0000256" key="9">
    <source>
        <dbReference type="ARBA" id="ARBA00022786"/>
    </source>
</evidence>
<dbReference type="GO" id="GO:0016567">
    <property type="term" value="P:protein ubiquitination"/>
    <property type="evidence" value="ECO:0007669"/>
    <property type="project" value="UniProtKB-ARBA"/>
</dbReference>
<comment type="similarity">
    <text evidence="3">Belongs to the pex2/pex10/pex12 family.</text>
</comment>
<evidence type="ECO:0000256" key="7">
    <source>
        <dbReference type="ARBA" id="ARBA00022723"/>
    </source>
</evidence>
<accession>A0A177AAW7</accession>
<keyword evidence="8" id="KW-0863">Zinc-finger</keyword>
<dbReference type="EMBL" id="KV441397">
    <property type="protein sequence ID" value="OAF58411.1"/>
    <property type="molecule type" value="Genomic_DNA"/>
</dbReference>
<keyword evidence="6 16" id="KW-0812">Transmembrane</keyword>
<dbReference type="InterPro" id="IPR006845">
    <property type="entry name" value="Pex_N"/>
</dbReference>
<keyword evidence="14" id="KW-0576">Peroxisome</keyword>
<evidence type="ECO:0000256" key="15">
    <source>
        <dbReference type="SAM" id="MobiDB-lite"/>
    </source>
</evidence>
<dbReference type="PANTHER" id="PTHR23350:SF4">
    <property type="entry name" value="PEROXISOME BIOGENESIS FACTOR 2"/>
    <property type="match status" value="1"/>
</dbReference>
<evidence type="ECO:0000256" key="12">
    <source>
        <dbReference type="ARBA" id="ARBA00022989"/>
    </source>
</evidence>
<evidence type="ECO:0000256" key="2">
    <source>
        <dbReference type="ARBA" id="ARBA00004906"/>
    </source>
</evidence>
<comment type="pathway">
    <text evidence="2">Protein modification; protein ubiquitination.</text>
</comment>
<feature type="compositionally biased region" description="Acidic residues" evidence="15">
    <location>
        <begin position="418"/>
        <end position="441"/>
    </location>
</feature>
<dbReference type="OrthoDB" id="1701437at2759"/>
<dbReference type="GO" id="GO:0016740">
    <property type="term" value="F:transferase activity"/>
    <property type="evidence" value="ECO:0007669"/>
    <property type="project" value="UniProtKB-KW"/>
</dbReference>
<gene>
    <name evidence="18" type="primary">PEX2</name>
    <name evidence="18" type="ORF">VC83_06369</name>
</gene>
<evidence type="ECO:0000256" key="5">
    <source>
        <dbReference type="ARBA" id="ARBA00022679"/>
    </source>
</evidence>
<feature type="transmembrane region" description="Helical" evidence="16">
    <location>
        <begin position="250"/>
        <end position="271"/>
    </location>
</feature>
<evidence type="ECO:0000256" key="4">
    <source>
        <dbReference type="ARBA" id="ARBA00022448"/>
    </source>
</evidence>
<keyword evidence="4" id="KW-0813">Transport</keyword>
<evidence type="ECO:0000256" key="13">
    <source>
        <dbReference type="ARBA" id="ARBA00023136"/>
    </source>
</evidence>
<dbReference type="RefSeq" id="XP_024323696.1">
    <property type="nucleotide sequence ID" value="XM_024469970.1"/>
</dbReference>
<name>A0A177AAW7_9PEZI</name>
<dbReference type="VEuPathDB" id="FungiDB:GMDG_00725"/>
<evidence type="ECO:0000256" key="14">
    <source>
        <dbReference type="ARBA" id="ARBA00023140"/>
    </source>
</evidence>
<dbReference type="GO" id="GO:0008270">
    <property type="term" value="F:zinc ion binding"/>
    <property type="evidence" value="ECO:0007669"/>
    <property type="project" value="UniProtKB-KW"/>
</dbReference>
<dbReference type="GO" id="GO:0005778">
    <property type="term" value="C:peroxisomal membrane"/>
    <property type="evidence" value="ECO:0007669"/>
    <property type="project" value="UniProtKB-SubCell"/>
</dbReference>
<evidence type="ECO:0000256" key="3">
    <source>
        <dbReference type="ARBA" id="ARBA00008704"/>
    </source>
</evidence>
<proteinExistence type="inferred from homology"/>
<keyword evidence="12 16" id="KW-1133">Transmembrane helix</keyword>
<dbReference type="GO" id="GO:0016562">
    <property type="term" value="P:protein import into peroxisome matrix, receptor recycling"/>
    <property type="evidence" value="ECO:0007669"/>
    <property type="project" value="UniProtKB-ARBA"/>
</dbReference>
<dbReference type="AlphaFoldDB" id="A0A177AAW7"/>
<evidence type="ECO:0000256" key="6">
    <source>
        <dbReference type="ARBA" id="ARBA00022692"/>
    </source>
</evidence>
<dbReference type="eggNOG" id="KOG2879">
    <property type="taxonomic scope" value="Eukaryota"/>
</dbReference>
<sequence length="441" mass="48430">MSSADFQAAQQRIAARQAAHAASVASQLHAPASSPLHKHLSHLPPSLNRLGAAGITAWDTIRGRSGTSPAFRVGQADAELLDEELLSLLRGQITSGLKYFGDIQEEWGEEVGLALRGVLFKVSVWDHDATYGAALQNLRFTDARHTGLVPLPPSRSQKALYGLLTVFGPYAWIRWERYLSSPSFSLSSRLNTITSRLTTVYSLASLASFSAFLLNGHYRTLLDRALRLRLAPRTNQLARDISFEYLNRQLVWHAFTEFLLFLLPLLGIARWRRWLSRTWRRVSSLSSPSDGPAEVKQGPLAHLPERTCAICYEDQNKAKSEAEIVAASAAGQGGVAGGMTDVTNPYCGACGCVYCFVCLAGRLEGEAGEGWVCLRCGEVVQECWAWGGDVIEEKPVKVGREKKVGFVDGNGSSSESESVSEERDEEGSEVYEENEMPDFDE</sequence>
<evidence type="ECO:0000256" key="11">
    <source>
        <dbReference type="ARBA" id="ARBA00022927"/>
    </source>
</evidence>
<reference evidence="18" key="1">
    <citation type="submission" date="2016-03" db="EMBL/GenBank/DDBJ databases">
        <title>Updated assembly of Pseudogymnoascus destructans, the fungus causing white-nose syndrome of bats.</title>
        <authorList>
            <person name="Palmer J.M."/>
            <person name="Drees K.P."/>
            <person name="Foster J.T."/>
            <person name="Lindner D.L."/>
        </authorList>
    </citation>
    <scope>NUCLEOTIDE SEQUENCE [LARGE SCALE GENOMIC DNA]</scope>
    <source>
        <strain evidence="18">20631-21</strain>
    </source>
</reference>
<dbReference type="InterPro" id="IPR025654">
    <property type="entry name" value="PEX2/10"/>
</dbReference>
<evidence type="ECO:0000259" key="17">
    <source>
        <dbReference type="Pfam" id="PF04757"/>
    </source>
</evidence>
<evidence type="ECO:0000256" key="8">
    <source>
        <dbReference type="ARBA" id="ARBA00022771"/>
    </source>
</evidence>
<keyword evidence="5" id="KW-0808">Transferase</keyword>
<comment type="subcellular location">
    <subcellularLocation>
        <location evidence="1">Peroxisome membrane</location>
        <topology evidence="1">Multi-pass membrane protein</topology>
    </subcellularLocation>
</comment>
<feature type="region of interest" description="Disordered" evidence="15">
    <location>
        <begin position="404"/>
        <end position="441"/>
    </location>
</feature>
<dbReference type="PANTHER" id="PTHR23350">
    <property type="entry name" value="PEROXISOME ASSEMBLY PROTEIN 10"/>
    <property type="match status" value="1"/>
</dbReference>
<keyword evidence="7" id="KW-0479">Metal-binding</keyword>
<evidence type="ECO:0000256" key="1">
    <source>
        <dbReference type="ARBA" id="ARBA00004585"/>
    </source>
</evidence>
<keyword evidence="13 16" id="KW-0472">Membrane</keyword>
<evidence type="ECO:0000313" key="18">
    <source>
        <dbReference type="EMBL" id="OAF58411.1"/>
    </source>
</evidence>
<protein>
    <submittedName>
        <fullName evidence="18">Peroxisome assembly protein (Peroxin-2)</fullName>
    </submittedName>
</protein>
<organism evidence="18">
    <name type="scientific">Pseudogymnoascus destructans</name>
    <dbReference type="NCBI Taxonomy" id="655981"/>
    <lineage>
        <taxon>Eukaryota</taxon>
        <taxon>Fungi</taxon>
        <taxon>Dikarya</taxon>
        <taxon>Ascomycota</taxon>
        <taxon>Pezizomycotina</taxon>
        <taxon>Leotiomycetes</taxon>
        <taxon>Thelebolales</taxon>
        <taxon>Thelebolaceae</taxon>
        <taxon>Pseudogymnoascus</taxon>
    </lineage>
</organism>